<evidence type="ECO:0000256" key="2">
    <source>
        <dbReference type="ARBA" id="ARBA00022645"/>
    </source>
</evidence>
<dbReference type="InterPro" id="IPR029062">
    <property type="entry name" value="Class_I_gatase-like"/>
</dbReference>
<comment type="caution">
    <text evidence="8">The sequence shown here is derived from an EMBL/GenBank/DDBJ whole genome shotgun (WGS) entry which is preliminary data.</text>
</comment>
<keyword evidence="9" id="KW-1185">Reference proteome</keyword>
<keyword evidence="3" id="KW-0645">Protease</keyword>
<evidence type="ECO:0000313" key="8">
    <source>
        <dbReference type="EMBL" id="GAA5047832.1"/>
    </source>
</evidence>
<dbReference type="SUPFAM" id="SSF52317">
    <property type="entry name" value="Class I glutamine amidotransferase-like"/>
    <property type="match status" value="1"/>
</dbReference>
<proteinExistence type="inferred from homology"/>
<dbReference type="EMBL" id="BAABJM010000001">
    <property type="protein sequence ID" value="GAA5047832.1"/>
    <property type="molecule type" value="Genomic_DNA"/>
</dbReference>
<evidence type="ECO:0000256" key="3">
    <source>
        <dbReference type="ARBA" id="ARBA00022670"/>
    </source>
</evidence>
<dbReference type="InterPro" id="IPR027478">
    <property type="entry name" value="LdcA_N"/>
</dbReference>
<dbReference type="SUPFAM" id="SSF141986">
    <property type="entry name" value="LD-carboxypeptidase A C-terminal domain-like"/>
    <property type="match status" value="1"/>
</dbReference>
<name>A0ABP9K252_9NOCA</name>
<gene>
    <name evidence="8" type="ORF">GCM10023318_14830</name>
</gene>
<dbReference type="CDD" id="cd07025">
    <property type="entry name" value="Peptidase_S66"/>
    <property type="match status" value="1"/>
</dbReference>
<dbReference type="InterPro" id="IPR003507">
    <property type="entry name" value="S66_fam"/>
</dbReference>
<dbReference type="InterPro" id="IPR040449">
    <property type="entry name" value="Peptidase_S66_N"/>
</dbReference>
<dbReference type="PANTHER" id="PTHR30237">
    <property type="entry name" value="MURAMOYLTETRAPEPTIDE CARBOXYPEPTIDASE"/>
    <property type="match status" value="1"/>
</dbReference>
<dbReference type="Proteomes" id="UP001500603">
    <property type="component" value="Unassembled WGS sequence"/>
</dbReference>
<comment type="similarity">
    <text evidence="1">Belongs to the peptidase S66 family.</text>
</comment>
<dbReference type="Gene3D" id="3.40.50.10740">
    <property type="entry name" value="Class I glutamine amidotransferase-like"/>
    <property type="match status" value="1"/>
</dbReference>
<evidence type="ECO:0000259" key="7">
    <source>
        <dbReference type="Pfam" id="PF17676"/>
    </source>
</evidence>
<sequence length="360" mass="38522">MATPYDKLAVRYLAVHNTSIQAIGAKLWIRGYSHPIGSERVDETARGVTHMAQSKLSEWLPWPRLQPGDRVRLVSPASFPDDIEGIDYLVRLLNGWGMVVDVGEHAMDRRGYMAGADEDRLADLNAAYNDPGVRAIVTTRGGAGAYRILDGLDYTAIRADPKPLVGFSDITNLHLAIWQRCHVPGIHGCLVGDQAISTARHLLTSTEPAVLQRNPRLMSSAAEIEGRARGFLMGGSLAALAGLVGAGLPDLTGAILLIEAERTIGLGQVDRQLTQLLRSGALAGIRGVALGRFPGFEDYTDRGWNLIDVLRDRLTLLGVPVLGGLELGHGDNPCSVALGVSAEIDTGTGTLKLDPPARPV</sequence>
<evidence type="ECO:0000259" key="6">
    <source>
        <dbReference type="Pfam" id="PF02016"/>
    </source>
</evidence>
<dbReference type="PANTHER" id="PTHR30237:SF2">
    <property type="entry name" value="MUREIN TETRAPEPTIDE CARBOXYPEPTIDASE"/>
    <property type="match status" value="1"/>
</dbReference>
<evidence type="ECO:0000313" key="9">
    <source>
        <dbReference type="Proteomes" id="UP001500603"/>
    </source>
</evidence>
<dbReference type="PIRSF" id="PIRSF028757">
    <property type="entry name" value="LD-carboxypeptidase"/>
    <property type="match status" value="1"/>
</dbReference>
<dbReference type="InterPro" id="IPR040921">
    <property type="entry name" value="Peptidase_S66C"/>
</dbReference>
<keyword evidence="5" id="KW-0720">Serine protease</keyword>
<dbReference type="InterPro" id="IPR027461">
    <property type="entry name" value="Carboxypeptidase_A_C_sf"/>
</dbReference>
<organism evidence="8 9">
    <name type="scientific">Nocardia callitridis</name>
    <dbReference type="NCBI Taxonomy" id="648753"/>
    <lineage>
        <taxon>Bacteria</taxon>
        <taxon>Bacillati</taxon>
        <taxon>Actinomycetota</taxon>
        <taxon>Actinomycetes</taxon>
        <taxon>Mycobacteriales</taxon>
        <taxon>Nocardiaceae</taxon>
        <taxon>Nocardia</taxon>
    </lineage>
</organism>
<feature type="domain" description="LD-carboxypeptidase C-terminal" evidence="7">
    <location>
        <begin position="229"/>
        <end position="344"/>
    </location>
</feature>
<dbReference type="Pfam" id="PF17676">
    <property type="entry name" value="Peptidase_S66C"/>
    <property type="match status" value="1"/>
</dbReference>
<keyword evidence="2" id="KW-0121">Carboxypeptidase</keyword>
<evidence type="ECO:0000256" key="4">
    <source>
        <dbReference type="ARBA" id="ARBA00022801"/>
    </source>
</evidence>
<evidence type="ECO:0000256" key="5">
    <source>
        <dbReference type="ARBA" id="ARBA00022825"/>
    </source>
</evidence>
<reference evidence="9" key="1">
    <citation type="journal article" date="2019" name="Int. J. Syst. Evol. Microbiol.">
        <title>The Global Catalogue of Microorganisms (GCM) 10K type strain sequencing project: providing services to taxonomists for standard genome sequencing and annotation.</title>
        <authorList>
            <consortium name="The Broad Institute Genomics Platform"/>
            <consortium name="The Broad Institute Genome Sequencing Center for Infectious Disease"/>
            <person name="Wu L."/>
            <person name="Ma J."/>
        </authorList>
    </citation>
    <scope>NUCLEOTIDE SEQUENCE [LARGE SCALE GENOMIC DNA]</scope>
    <source>
        <strain evidence="9">JCM 18298</strain>
    </source>
</reference>
<protein>
    <submittedName>
        <fullName evidence="8">LD-carboxypeptidase</fullName>
    </submittedName>
</protein>
<dbReference type="Gene3D" id="3.50.30.60">
    <property type="entry name" value="LD-carboxypeptidase A C-terminal domain-like"/>
    <property type="match status" value="1"/>
</dbReference>
<evidence type="ECO:0000256" key="1">
    <source>
        <dbReference type="ARBA" id="ARBA00010233"/>
    </source>
</evidence>
<keyword evidence="4" id="KW-0378">Hydrolase</keyword>
<accession>A0ABP9K252</accession>
<dbReference type="Pfam" id="PF02016">
    <property type="entry name" value="Peptidase_S66"/>
    <property type="match status" value="1"/>
</dbReference>
<feature type="domain" description="LD-carboxypeptidase N-terminal" evidence="6">
    <location>
        <begin position="71"/>
        <end position="188"/>
    </location>
</feature>